<dbReference type="GO" id="GO:0031177">
    <property type="term" value="F:phosphopantetheine binding"/>
    <property type="evidence" value="ECO:0007669"/>
    <property type="project" value="InterPro"/>
</dbReference>
<dbReference type="PROSITE" id="PS00012">
    <property type="entry name" value="PHOSPHOPANTETHEINE"/>
    <property type="match status" value="1"/>
</dbReference>
<evidence type="ECO:0000256" key="3">
    <source>
        <dbReference type="ARBA" id="ARBA00022553"/>
    </source>
</evidence>
<dbReference type="Gene3D" id="3.40.50.1820">
    <property type="entry name" value="alpha/beta hydrolase"/>
    <property type="match status" value="1"/>
</dbReference>
<feature type="domain" description="Carrier" evidence="6">
    <location>
        <begin position="266"/>
        <end position="341"/>
    </location>
</feature>
<evidence type="ECO:0000256" key="4">
    <source>
        <dbReference type="ARBA" id="ARBA00022801"/>
    </source>
</evidence>
<gene>
    <name evidence="7" type="ORF">SAMN04489750_3812</name>
</gene>
<keyword evidence="3" id="KW-0597">Phosphoprotein</keyword>
<dbReference type="RefSeq" id="WP_109689319.1">
    <property type="nucleotide sequence ID" value="NZ_QGDN01000002.1"/>
</dbReference>
<dbReference type="InterPro" id="IPR020806">
    <property type="entry name" value="PKS_PP-bd"/>
</dbReference>
<name>A0A2Y9BLK2_9MICO</name>
<comment type="similarity">
    <text evidence="1">Belongs to the thioesterase family.</text>
</comment>
<dbReference type="SUPFAM" id="SSF53474">
    <property type="entry name" value="alpha/beta-Hydrolases"/>
    <property type="match status" value="1"/>
</dbReference>
<dbReference type="InterPro" id="IPR020802">
    <property type="entry name" value="TesA-like"/>
</dbReference>
<evidence type="ECO:0000313" key="8">
    <source>
        <dbReference type="Proteomes" id="UP000250028"/>
    </source>
</evidence>
<dbReference type="InterPro" id="IPR012223">
    <property type="entry name" value="TEII"/>
</dbReference>
<evidence type="ECO:0000256" key="1">
    <source>
        <dbReference type="ARBA" id="ARBA00007169"/>
    </source>
</evidence>
<sequence>MTNQWLTRSGSNPDAEWRLYCCPWSGAGAGVFRSWPALLGPGVEVVSLAYPGRERRIKEPLCTSVEEIADGIIEEMSEEVDRPFALFGHSLGALVAFECALRLSERGLPPALLGVSGAVAPGHDHPELAMRHLGDREFIETVRGLQDGRDPALDHPEFVALVAPVLRADIRAAEIYALTVRPPVGCPVVGFAGTDDAAATTADVGAWAFSTTAGFSLVEVDGDHLFPTTVSGANAVTAALRARMTLTMRPGRPSTAASSEKPPRDGAAPDPAVAVRSAWIDVLDHEKFSDDSDFFAVGGNSVLLARVAAALSRQFGVRISIRALMAGPTPQHMVDLVGELVR</sequence>
<dbReference type="Pfam" id="PF00975">
    <property type="entry name" value="Thioesterase"/>
    <property type="match status" value="1"/>
</dbReference>
<evidence type="ECO:0000256" key="2">
    <source>
        <dbReference type="ARBA" id="ARBA00022450"/>
    </source>
</evidence>
<keyword evidence="8" id="KW-1185">Reference proteome</keyword>
<evidence type="ECO:0000313" key="7">
    <source>
        <dbReference type="EMBL" id="SSA59007.1"/>
    </source>
</evidence>
<dbReference type="GO" id="GO:0016787">
    <property type="term" value="F:hydrolase activity"/>
    <property type="evidence" value="ECO:0007669"/>
    <property type="project" value="UniProtKB-KW"/>
</dbReference>
<accession>A0A2Y9BLK2</accession>
<dbReference type="Gene3D" id="1.10.1200.10">
    <property type="entry name" value="ACP-like"/>
    <property type="match status" value="1"/>
</dbReference>
<evidence type="ECO:0000256" key="5">
    <source>
        <dbReference type="SAM" id="MobiDB-lite"/>
    </source>
</evidence>
<dbReference type="InterPro" id="IPR036736">
    <property type="entry name" value="ACP-like_sf"/>
</dbReference>
<dbReference type="Proteomes" id="UP000250028">
    <property type="component" value="Unassembled WGS sequence"/>
</dbReference>
<protein>
    <submittedName>
        <fullName evidence="7">Surfactin synthase thioesterase subunit</fullName>
    </submittedName>
</protein>
<feature type="region of interest" description="Disordered" evidence="5">
    <location>
        <begin position="249"/>
        <end position="270"/>
    </location>
</feature>
<dbReference type="InterPro" id="IPR009081">
    <property type="entry name" value="PP-bd_ACP"/>
</dbReference>
<dbReference type="SUPFAM" id="SSF47336">
    <property type="entry name" value="ACP-like"/>
    <property type="match status" value="1"/>
</dbReference>
<dbReference type="PANTHER" id="PTHR11487:SF0">
    <property type="entry name" value="S-ACYL FATTY ACID SYNTHASE THIOESTERASE, MEDIUM CHAIN"/>
    <property type="match status" value="1"/>
</dbReference>
<dbReference type="InterPro" id="IPR029058">
    <property type="entry name" value="AB_hydrolase_fold"/>
</dbReference>
<dbReference type="PANTHER" id="PTHR11487">
    <property type="entry name" value="THIOESTERASE"/>
    <property type="match status" value="1"/>
</dbReference>
<dbReference type="PROSITE" id="PS50075">
    <property type="entry name" value="CARRIER"/>
    <property type="match status" value="1"/>
</dbReference>
<dbReference type="GO" id="GO:0008610">
    <property type="term" value="P:lipid biosynthetic process"/>
    <property type="evidence" value="ECO:0007669"/>
    <property type="project" value="TreeGrafter"/>
</dbReference>
<dbReference type="EMBL" id="UESZ01000002">
    <property type="protein sequence ID" value="SSA59007.1"/>
    <property type="molecule type" value="Genomic_DNA"/>
</dbReference>
<dbReference type="SMART" id="SM00824">
    <property type="entry name" value="PKS_TE"/>
    <property type="match status" value="1"/>
</dbReference>
<keyword evidence="2" id="KW-0596">Phosphopantetheine</keyword>
<keyword evidence="4" id="KW-0378">Hydrolase</keyword>
<dbReference type="SMART" id="SM00823">
    <property type="entry name" value="PKS_PP"/>
    <property type="match status" value="1"/>
</dbReference>
<dbReference type="InterPro" id="IPR006162">
    <property type="entry name" value="Ppantetheine_attach_site"/>
</dbReference>
<organism evidence="7 8">
    <name type="scientific">Branchiibius hedensis</name>
    <dbReference type="NCBI Taxonomy" id="672460"/>
    <lineage>
        <taxon>Bacteria</taxon>
        <taxon>Bacillati</taxon>
        <taxon>Actinomycetota</taxon>
        <taxon>Actinomycetes</taxon>
        <taxon>Micrococcales</taxon>
        <taxon>Dermacoccaceae</taxon>
        <taxon>Branchiibius</taxon>
    </lineage>
</organism>
<dbReference type="AlphaFoldDB" id="A0A2Y9BLK2"/>
<dbReference type="InterPro" id="IPR001031">
    <property type="entry name" value="Thioesterase"/>
</dbReference>
<dbReference type="Pfam" id="PF00550">
    <property type="entry name" value="PP-binding"/>
    <property type="match status" value="1"/>
</dbReference>
<proteinExistence type="inferred from homology"/>
<evidence type="ECO:0000259" key="6">
    <source>
        <dbReference type="PROSITE" id="PS50075"/>
    </source>
</evidence>
<reference evidence="8" key="1">
    <citation type="submission" date="2016-10" db="EMBL/GenBank/DDBJ databases">
        <authorList>
            <person name="Varghese N."/>
            <person name="Submissions S."/>
        </authorList>
    </citation>
    <scope>NUCLEOTIDE SEQUENCE [LARGE SCALE GENOMIC DNA]</scope>
    <source>
        <strain evidence="8">DSM 22951</strain>
    </source>
</reference>